<dbReference type="Proteomes" id="UP000251995">
    <property type="component" value="Chromosome"/>
</dbReference>
<proteinExistence type="predicted"/>
<protein>
    <submittedName>
        <fullName evidence="1">Uncharacterized protein</fullName>
    </submittedName>
</protein>
<organism evidence="1 2">
    <name type="scientific">Acidipropionibacterium virtanenii</name>
    <dbReference type="NCBI Taxonomy" id="2057246"/>
    <lineage>
        <taxon>Bacteria</taxon>
        <taxon>Bacillati</taxon>
        <taxon>Actinomycetota</taxon>
        <taxon>Actinomycetes</taxon>
        <taxon>Propionibacteriales</taxon>
        <taxon>Propionibacteriaceae</taxon>
        <taxon>Acidipropionibacterium</taxon>
    </lineage>
</organism>
<accession>A0A344UY57</accession>
<gene>
    <name evidence="1" type="ORF">JS278_03071</name>
</gene>
<dbReference type="InterPro" id="IPR016032">
    <property type="entry name" value="Sig_transdc_resp-reg_C-effctor"/>
</dbReference>
<dbReference type="Gene3D" id="1.10.10.10">
    <property type="entry name" value="Winged helix-like DNA-binding domain superfamily/Winged helix DNA-binding domain"/>
    <property type="match status" value="1"/>
</dbReference>
<dbReference type="SUPFAM" id="SSF46894">
    <property type="entry name" value="C-terminal effector domain of the bipartite response regulators"/>
    <property type="match status" value="1"/>
</dbReference>
<dbReference type="InterPro" id="IPR036388">
    <property type="entry name" value="WH-like_DNA-bd_sf"/>
</dbReference>
<dbReference type="EMBL" id="CP025198">
    <property type="protein sequence ID" value="AXE40205.1"/>
    <property type="molecule type" value="Genomic_DNA"/>
</dbReference>
<evidence type="ECO:0000313" key="2">
    <source>
        <dbReference type="Proteomes" id="UP000251995"/>
    </source>
</evidence>
<sequence>MGAMHGWALTVDQRRSRMSEDLVPGLLRALTRLPVIDVGDPTSPAGSPHWALTPERTAGDEIQAFTTDPATLVAAVWTVCGQRLWWCGIGMGEVRTPLPDSTREAAGPAYIAARQAVDGAKKAPNGVLVELAGPPASTRLARVIDVLAEVASSLTPAELDVCDLYDRGMDRPAIAGRLGISAPAVSKRLTSRRWEFLRRTRALAVDLAAEALSERTVSRSAVSRSTGKGG</sequence>
<name>A0A344UY57_9ACTN</name>
<dbReference type="RefSeq" id="WP_114045949.1">
    <property type="nucleotide sequence ID" value="NZ_CP025198.1"/>
</dbReference>
<evidence type="ECO:0000313" key="1">
    <source>
        <dbReference type="EMBL" id="AXE40205.1"/>
    </source>
</evidence>
<dbReference type="AlphaFoldDB" id="A0A344UY57"/>
<dbReference type="OrthoDB" id="5184241at2"/>
<reference evidence="1 2" key="1">
    <citation type="submission" date="2017-12" db="EMBL/GenBank/DDBJ databases">
        <title>The whole genome sequence of the Acidipropionibacterium virtanenii sp. nov. type strain JS278.</title>
        <authorList>
            <person name="Laine P."/>
            <person name="Deptula P."/>
            <person name="Varmanen P."/>
            <person name="Auvinen P."/>
        </authorList>
    </citation>
    <scope>NUCLEOTIDE SEQUENCE [LARGE SCALE GENOMIC DNA]</scope>
    <source>
        <strain evidence="1 2">JS278</strain>
    </source>
</reference>
<dbReference type="GO" id="GO:0006355">
    <property type="term" value="P:regulation of DNA-templated transcription"/>
    <property type="evidence" value="ECO:0007669"/>
    <property type="project" value="InterPro"/>
</dbReference>
<dbReference type="GO" id="GO:0003677">
    <property type="term" value="F:DNA binding"/>
    <property type="evidence" value="ECO:0007669"/>
    <property type="project" value="InterPro"/>
</dbReference>
<dbReference type="KEGG" id="acij:JS278_03071"/>
<keyword evidence="2" id="KW-1185">Reference proteome</keyword>